<dbReference type="EMBL" id="GGMS01013522">
    <property type="protein sequence ID" value="MBY82725.1"/>
    <property type="molecule type" value="Transcribed_RNA"/>
</dbReference>
<gene>
    <name evidence="2" type="ORF">g.112109</name>
</gene>
<evidence type="ECO:0000256" key="1">
    <source>
        <dbReference type="SAM" id="Phobius"/>
    </source>
</evidence>
<feature type="transmembrane region" description="Helical" evidence="1">
    <location>
        <begin position="81"/>
        <end position="106"/>
    </location>
</feature>
<dbReference type="AlphaFoldDB" id="A0A2S2QYC3"/>
<name>A0A2S2QYC3_9HEMI</name>
<evidence type="ECO:0000313" key="2">
    <source>
        <dbReference type="EMBL" id="MBY82725.1"/>
    </source>
</evidence>
<accession>A0A2S2QYC3</accession>
<protein>
    <submittedName>
        <fullName evidence="2">Uncharacterized protein</fullName>
    </submittedName>
</protein>
<sequence>MLVMASSWASKTSKAEISDNCCPELEFDMWDGQFEFVGNAYDTGPSTVDDDLLELTKIPRKPPHIMSDVQKVISSRSLNTLLLLLLLFGIYFILLLLLLPIIIIVISSV</sequence>
<keyword evidence="1" id="KW-0472">Membrane</keyword>
<keyword evidence="1" id="KW-1133">Transmembrane helix</keyword>
<proteinExistence type="predicted"/>
<keyword evidence="1" id="KW-0812">Transmembrane</keyword>
<reference evidence="2" key="1">
    <citation type="submission" date="2018-04" db="EMBL/GenBank/DDBJ databases">
        <title>Transcriptome assembly of Sipha flava.</title>
        <authorList>
            <person name="Scully E.D."/>
            <person name="Geib S.M."/>
            <person name="Palmer N.A."/>
            <person name="Koch K."/>
            <person name="Bradshaw J."/>
            <person name="Heng-Moss T."/>
            <person name="Sarath G."/>
        </authorList>
    </citation>
    <scope>NUCLEOTIDE SEQUENCE</scope>
</reference>
<organism evidence="2">
    <name type="scientific">Sipha flava</name>
    <name type="common">yellow sugarcane aphid</name>
    <dbReference type="NCBI Taxonomy" id="143950"/>
    <lineage>
        <taxon>Eukaryota</taxon>
        <taxon>Metazoa</taxon>
        <taxon>Ecdysozoa</taxon>
        <taxon>Arthropoda</taxon>
        <taxon>Hexapoda</taxon>
        <taxon>Insecta</taxon>
        <taxon>Pterygota</taxon>
        <taxon>Neoptera</taxon>
        <taxon>Paraneoptera</taxon>
        <taxon>Hemiptera</taxon>
        <taxon>Sternorrhyncha</taxon>
        <taxon>Aphidomorpha</taxon>
        <taxon>Aphidoidea</taxon>
        <taxon>Aphididae</taxon>
        <taxon>Sipha</taxon>
    </lineage>
</organism>